<sequence length="132" mass="15126">MKLSICLFSFLILGVVSYENKFRFAGTVLCRSEKPWCVRIRVIEVDTLIDDTIAADDFCSTEQTRTYDIEGVDENDGILDRNFEIQMVVTHNCSRNTETVFKTGIKRIPLPKAPTEHATIRQHLNLNMNNSQ</sequence>
<dbReference type="InterPro" id="IPR038479">
    <property type="entry name" value="Transthyretin-like_sf"/>
</dbReference>
<accession>A0A1I7TZR3</accession>
<dbReference type="eggNOG" id="ENOG502THSU">
    <property type="taxonomic scope" value="Eukaryota"/>
</dbReference>
<feature type="signal peptide" evidence="1">
    <location>
        <begin position="1"/>
        <end position="17"/>
    </location>
</feature>
<evidence type="ECO:0000313" key="2">
    <source>
        <dbReference type="Proteomes" id="UP000095282"/>
    </source>
</evidence>
<keyword evidence="2" id="KW-1185">Reference proteome</keyword>
<proteinExistence type="predicted"/>
<reference evidence="3" key="1">
    <citation type="submission" date="2016-11" db="UniProtKB">
        <authorList>
            <consortium name="WormBaseParasite"/>
        </authorList>
    </citation>
    <scope>IDENTIFICATION</scope>
</reference>
<name>A0A1I7TZR3_9PELO</name>
<dbReference type="PANTHER" id="PTHR21479:SF28">
    <property type="entry name" value="PROTEIN CBG24148"/>
    <property type="match status" value="1"/>
</dbReference>
<dbReference type="WBParaSite" id="Csp11.Scaffold629.g13420.t1">
    <property type="protein sequence ID" value="Csp11.Scaffold629.g13420.t1"/>
    <property type="gene ID" value="Csp11.Scaffold629.g13420"/>
</dbReference>
<dbReference type="AlphaFoldDB" id="A0A1I7TZR3"/>
<dbReference type="PANTHER" id="PTHR21479">
    <property type="match status" value="1"/>
</dbReference>
<evidence type="ECO:0000313" key="3">
    <source>
        <dbReference type="WBParaSite" id="Csp11.Scaffold629.g13420.t1"/>
    </source>
</evidence>
<dbReference type="InterPro" id="IPR008588">
    <property type="entry name" value="DUF870_CAE_spp"/>
</dbReference>
<dbReference type="Pfam" id="PF05912">
    <property type="entry name" value="DUF870"/>
    <property type="match status" value="1"/>
</dbReference>
<dbReference type="Proteomes" id="UP000095282">
    <property type="component" value="Unplaced"/>
</dbReference>
<protein>
    <submittedName>
        <fullName evidence="3">Transthyretin-like family protein</fullName>
    </submittedName>
</protein>
<evidence type="ECO:0000256" key="1">
    <source>
        <dbReference type="SAM" id="SignalP"/>
    </source>
</evidence>
<keyword evidence="1" id="KW-0732">Signal</keyword>
<dbReference type="Gene3D" id="2.60.40.3330">
    <property type="match status" value="1"/>
</dbReference>
<feature type="chain" id="PRO_5009308179" evidence="1">
    <location>
        <begin position="18"/>
        <end position="132"/>
    </location>
</feature>
<organism evidence="2 3">
    <name type="scientific">Caenorhabditis tropicalis</name>
    <dbReference type="NCBI Taxonomy" id="1561998"/>
    <lineage>
        <taxon>Eukaryota</taxon>
        <taxon>Metazoa</taxon>
        <taxon>Ecdysozoa</taxon>
        <taxon>Nematoda</taxon>
        <taxon>Chromadorea</taxon>
        <taxon>Rhabditida</taxon>
        <taxon>Rhabditina</taxon>
        <taxon>Rhabditomorpha</taxon>
        <taxon>Rhabditoidea</taxon>
        <taxon>Rhabditidae</taxon>
        <taxon>Peloderinae</taxon>
        <taxon>Caenorhabditis</taxon>
    </lineage>
</organism>